<dbReference type="OrthoDB" id="10399529at2759"/>
<keyword evidence="6" id="KW-1185">Reference proteome</keyword>
<evidence type="ECO:0000313" key="5">
    <source>
        <dbReference type="EMBL" id="VDI18190.1"/>
    </source>
</evidence>
<dbReference type="InterPro" id="IPR050822">
    <property type="entry name" value="Cerebellin_Synaptic_Org"/>
</dbReference>
<dbReference type="SUPFAM" id="SSF49842">
    <property type="entry name" value="TNF-like"/>
    <property type="match status" value="1"/>
</dbReference>
<name>A0A8B6DG83_MYTGA</name>
<dbReference type="Proteomes" id="UP000596742">
    <property type="component" value="Unassembled WGS sequence"/>
</dbReference>
<feature type="domain" description="C1q" evidence="4">
    <location>
        <begin position="121"/>
        <end position="248"/>
    </location>
</feature>
<accession>A0A8B6DG83</accession>
<dbReference type="SMART" id="SM00110">
    <property type="entry name" value="C1Q"/>
    <property type="match status" value="1"/>
</dbReference>
<keyword evidence="3" id="KW-0732">Signal</keyword>
<dbReference type="GO" id="GO:0005576">
    <property type="term" value="C:extracellular region"/>
    <property type="evidence" value="ECO:0007669"/>
    <property type="project" value="UniProtKB-SubCell"/>
</dbReference>
<gene>
    <name evidence="5" type="ORF">MGAL_10B043913</name>
</gene>
<evidence type="ECO:0000256" key="1">
    <source>
        <dbReference type="ARBA" id="ARBA00004613"/>
    </source>
</evidence>
<comment type="subcellular location">
    <subcellularLocation>
        <location evidence="1">Secreted</location>
    </subcellularLocation>
</comment>
<dbReference type="Gene3D" id="2.60.120.40">
    <property type="match status" value="1"/>
</dbReference>
<dbReference type="PANTHER" id="PTHR22923">
    <property type="entry name" value="CEREBELLIN-RELATED"/>
    <property type="match status" value="1"/>
</dbReference>
<dbReference type="Pfam" id="PF00386">
    <property type="entry name" value="C1q"/>
    <property type="match status" value="1"/>
</dbReference>
<evidence type="ECO:0000313" key="6">
    <source>
        <dbReference type="Proteomes" id="UP000596742"/>
    </source>
</evidence>
<dbReference type="PANTHER" id="PTHR22923:SF64">
    <property type="entry name" value="C1Q-RELATED FACTOR"/>
    <property type="match status" value="1"/>
</dbReference>
<proteinExistence type="predicted"/>
<dbReference type="InterPro" id="IPR001073">
    <property type="entry name" value="C1q_dom"/>
</dbReference>
<evidence type="ECO:0000259" key="4">
    <source>
        <dbReference type="SMART" id="SM00110"/>
    </source>
</evidence>
<evidence type="ECO:0000256" key="3">
    <source>
        <dbReference type="ARBA" id="ARBA00022729"/>
    </source>
</evidence>
<reference evidence="5" key="1">
    <citation type="submission" date="2018-11" db="EMBL/GenBank/DDBJ databases">
        <authorList>
            <person name="Alioto T."/>
            <person name="Alioto T."/>
        </authorList>
    </citation>
    <scope>NUCLEOTIDE SEQUENCE</scope>
</reference>
<comment type="caution">
    <text evidence="5">The sequence shown here is derived from an EMBL/GenBank/DDBJ whole genome shotgun (WGS) entry which is preliminary data.</text>
</comment>
<sequence length="284" mass="32168">MNEHINRQDVQIQNQEKRIKEQQMYIRGQDIHIRKHNRQINELSEHIYKQEGVAMNNKSQIPSVSIVKDSLLTQAEPGESVNHFNHSFGGNALRRSIKAVPGKKTGKWKEKTSVTKRLESGLSSFNMVAFYAYMNTGEEHPGQHQILVFDVIKTNVGLAYNKHNGMFSAPNHGYYVLTWTVACGEYSWVYSQLVINSDPFGSILTNSEEINDMHTVTGMVIAELNQGDVVYIRTHPTDGIKGRIVSRDAPVLRAGKYFEIKMSITYISTLLYGIHAKGIKTKTL</sequence>
<dbReference type="AlphaFoldDB" id="A0A8B6DG83"/>
<evidence type="ECO:0000256" key="2">
    <source>
        <dbReference type="ARBA" id="ARBA00022525"/>
    </source>
</evidence>
<organism evidence="5 6">
    <name type="scientific">Mytilus galloprovincialis</name>
    <name type="common">Mediterranean mussel</name>
    <dbReference type="NCBI Taxonomy" id="29158"/>
    <lineage>
        <taxon>Eukaryota</taxon>
        <taxon>Metazoa</taxon>
        <taxon>Spiralia</taxon>
        <taxon>Lophotrochozoa</taxon>
        <taxon>Mollusca</taxon>
        <taxon>Bivalvia</taxon>
        <taxon>Autobranchia</taxon>
        <taxon>Pteriomorphia</taxon>
        <taxon>Mytilida</taxon>
        <taxon>Mytiloidea</taxon>
        <taxon>Mytilidae</taxon>
        <taxon>Mytilinae</taxon>
        <taxon>Mytilus</taxon>
    </lineage>
</organism>
<dbReference type="InterPro" id="IPR008983">
    <property type="entry name" value="Tumour_necrosis_fac-like_dom"/>
</dbReference>
<keyword evidence="2" id="KW-0964">Secreted</keyword>
<protein>
    <recommendedName>
        <fullName evidence="4">C1q domain-containing protein</fullName>
    </recommendedName>
</protein>
<dbReference type="EMBL" id="UYJE01003302">
    <property type="protein sequence ID" value="VDI18190.1"/>
    <property type="molecule type" value="Genomic_DNA"/>
</dbReference>